<keyword evidence="4" id="KW-1005">Bacterial flagellum biogenesis</keyword>
<evidence type="ECO:0000313" key="11">
    <source>
        <dbReference type="EMBL" id="SES65763.1"/>
    </source>
</evidence>
<evidence type="ECO:0000313" key="12">
    <source>
        <dbReference type="Proteomes" id="UP000198762"/>
    </source>
</evidence>
<dbReference type="InterPro" id="IPR035890">
    <property type="entry name" value="Anti-sigma-28_factor_FlgM_sf"/>
</dbReference>
<gene>
    <name evidence="11" type="ORF">SAMN04487962_10148</name>
</gene>
<feature type="compositionally biased region" description="Polar residues" evidence="9">
    <location>
        <begin position="8"/>
        <end position="18"/>
    </location>
</feature>
<evidence type="ECO:0000256" key="1">
    <source>
        <dbReference type="ARBA" id="ARBA00005322"/>
    </source>
</evidence>
<keyword evidence="5" id="KW-0805">Transcription regulation</keyword>
<sequence>MTVDFNGIGNSQVNSPRTSADKGAAKQPAQPAPAEQAKAQAPAARGENVNLSKQAREIRQMGERLESTPEVDDSRVEQIRAALADGSYKVDAEKVAQKMLEMDESIFG</sequence>
<keyword evidence="3" id="KW-0678">Repressor</keyword>
<organism evidence="11 12">
    <name type="scientific">Marinobacter segnicrescens</name>
    <dbReference type="NCBI Taxonomy" id="430453"/>
    <lineage>
        <taxon>Bacteria</taxon>
        <taxon>Pseudomonadati</taxon>
        <taxon>Pseudomonadota</taxon>
        <taxon>Gammaproteobacteria</taxon>
        <taxon>Pseudomonadales</taxon>
        <taxon>Marinobacteraceae</taxon>
        <taxon>Marinobacter</taxon>
    </lineage>
</organism>
<evidence type="ECO:0000259" key="10">
    <source>
        <dbReference type="Pfam" id="PF04316"/>
    </source>
</evidence>
<dbReference type="OrthoDB" id="7064195at2"/>
<keyword evidence="12" id="KW-1185">Reference proteome</keyword>
<comment type="function">
    <text evidence="7">Responsible for the coupling of flagellin expression to flagellar assembly by preventing expression of the flagellin genes when a component of the middle class of proteins is defective. It negatively regulates flagellar genes by inhibiting the activity of FliA by directly binding to FliA.</text>
</comment>
<dbReference type="EMBL" id="FOHZ01000001">
    <property type="protein sequence ID" value="SES65763.1"/>
    <property type="molecule type" value="Genomic_DNA"/>
</dbReference>
<evidence type="ECO:0000256" key="2">
    <source>
        <dbReference type="ARBA" id="ARBA00017823"/>
    </source>
</evidence>
<evidence type="ECO:0000256" key="7">
    <source>
        <dbReference type="ARBA" id="ARBA00024739"/>
    </source>
</evidence>
<feature type="domain" description="Anti-sigma-28 factor FlgM C-terminal" evidence="10">
    <location>
        <begin position="48"/>
        <end position="101"/>
    </location>
</feature>
<dbReference type="Pfam" id="PF04316">
    <property type="entry name" value="FlgM"/>
    <property type="match status" value="1"/>
</dbReference>
<proteinExistence type="inferred from homology"/>
<evidence type="ECO:0000256" key="5">
    <source>
        <dbReference type="ARBA" id="ARBA00023015"/>
    </source>
</evidence>
<evidence type="ECO:0000256" key="4">
    <source>
        <dbReference type="ARBA" id="ARBA00022795"/>
    </source>
</evidence>
<dbReference type="STRING" id="430453.SAMN04487962_10148"/>
<dbReference type="AlphaFoldDB" id="A0A1H9YA02"/>
<dbReference type="SUPFAM" id="SSF101498">
    <property type="entry name" value="Anti-sigma factor FlgM"/>
    <property type="match status" value="1"/>
</dbReference>
<dbReference type="Proteomes" id="UP000198762">
    <property type="component" value="Unassembled WGS sequence"/>
</dbReference>
<evidence type="ECO:0000256" key="3">
    <source>
        <dbReference type="ARBA" id="ARBA00022491"/>
    </source>
</evidence>
<evidence type="ECO:0000256" key="6">
    <source>
        <dbReference type="ARBA" id="ARBA00023163"/>
    </source>
</evidence>
<name>A0A1H9YA02_9GAMM</name>
<dbReference type="InterPro" id="IPR007412">
    <property type="entry name" value="FlgM"/>
</dbReference>
<reference evidence="12" key="1">
    <citation type="submission" date="2016-10" db="EMBL/GenBank/DDBJ databases">
        <authorList>
            <person name="Varghese N."/>
            <person name="Submissions S."/>
        </authorList>
    </citation>
    <scope>NUCLEOTIDE SEQUENCE [LARGE SCALE GENOMIC DNA]</scope>
    <source>
        <strain evidence="12">CGMCC 1.6489</strain>
    </source>
</reference>
<evidence type="ECO:0000256" key="8">
    <source>
        <dbReference type="ARBA" id="ARBA00030117"/>
    </source>
</evidence>
<dbReference type="InterPro" id="IPR031316">
    <property type="entry name" value="FlgM_C"/>
</dbReference>
<feature type="compositionally biased region" description="Low complexity" evidence="9">
    <location>
        <begin position="25"/>
        <end position="44"/>
    </location>
</feature>
<feature type="region of interest" description="Disordered" evidence="9">
    <location>
        <begin position="1"/>
        <end position="51"/>
    </location>
</feature>
<dbReference type="NCBIfam" id="TIGR03824">
    <property type="entry name" value="FlgM_jcvi"/>
    <property type="match status" value="1"/>
</dbReference>
<comment type="similarity">
    <text evidence="1">Belongs to the FlgM family.</text>
</comment>
<dbReference type="GO" id="GO:0044781">
    <property type="term" value="P:bacterial-type flagellum organization"/>
    <property type="evidence" value="ECO:0007669"/>
    <property type="project" value="UniProtKB-KW"/>
</dbReference>
<protein>
    <recommendedName>
        <fullName evidence="2">Negative regulator of flagellin synthesis</fullName>
    </recommendedName>
    <alternativeName>
        <fullName evidence="8">Anti-sigma-28 factor</fullName>
    </alternativeName>
</protein>
<evidence type="ECO:0000256" key="9">
    <source>
        <dbReference type="SAM" id="MobiDB-lite"/>
    </source>
</evidence>
<keyword evidence="6" id="KW-0804">Transcription</keyword>
<accession>A0A1H9YA02</accession>
<dbReference type="RefSeq" id="WP_091848229.1">
    <property type="nucleotide sequence ID" value="NZ_FOHZ01000001.1"/>
</dbReference>
<dbReference type="GO" id="GO:0045892">
    <property type="term" value="P:negative regulation of DNA-templated transcription"/>
    <property type="evidence" value="ECO:0007669"/>
    <property type="project" value="InterPro"/>
</dbReference>